<dbReference type="AlphaFoldDB" id="A0A7Y9KKA6"/>
<dbReference type="EMBL" id="JACCBV010000001">
    <property type="protein sequence ID" value="NYE20526.1"/>
    <property type="molecule type" value="Genomic_DNA"/>
</dbReference>
<sequence length="120" mass="13557">MTNYRYFDADLIGRTPARRRGLDALIPTSPDPAPDAPDAVRQLQWRELEAALFAITNAQFEYERNRDDEAGRMWIEDARRALGTLALSLADGPAAEGYARLFSTIMTEPNVRRASTDREQ</sequence>
<dbReference type="Proteomes" id="UP000576969">
    <property type="component" value="Unassembled WGS sequence"/>
</dbReference>
<evidence type="ECO:0000313" key="1">
    <source>
        <dbReference type="EMBL" id="NYE20526.1"/>
    </source>
</evidence>
<name>A0A7Y9KKA6_9MICO</name>
<protein>
    <submittedName>
        <fullName evidence="1">Uncharacterized protein</fullName>
    </submittedName>
</protein>
<organism evidence="1 2">
    <name type="scientific">Microbacterium immunditiarum</name>
    <dbReference type="NCBI Taxonomy" id="337480"/>
    <lineage>
        <taxon>Bacteria</taxon>
        <taxon>Bacillati</taxon>
        <taxon>Actinomycetota</taxon>
        <taxon>Actinomycetes</taxon>
        <taxon>Micrococcales</taxon>
        <taxon>Microbacteriaceae</taxon>
        <taxon>Microbacterium</taxon>
    </lineage>
</organism>
<gene>
    <name evidence="1" type="ORF">BJ991_002554</name>
</gene>
<proteinExistence type="predicted"/>
<dbReference type="RefSeq" id="WP_179490559.1">
    <property type="nucleotide sequence ID" value="NZ_JACCBV010000001.1"/>
</dbReference>
<reference evidence="1 2" key="1">
    <citation type="submission" date="2020-07" db="EMBL/GenBank/DDBJ databases">
        <title>Sequencing the genomes of 1000 actinobacteria strains.</title>
        <authorList>
            <person name="Klenk H.-P."/>
        </authorList>
    </citation>
    <scope>NUCLEOTIDE SEQUENCE [LARGE SCALE GENOMIC DNA]</scope>
    <source>
        <strain evidence="1 2">DSM 24662</strain>
    </source>
</reference>
<keyword evidence="2" id="KW-1185">Reference proteome</keyword>
<accession>A0A7Y9KKA6</accession>
<comment type="caution">
    <text evidence="1">The sequence shown here is derived from an EMBL/GenBank/DDBJ whole genome shotgun (WGS) entry which is preliminary data.</text>
</comment>
<evidence type="ECO:0000313" key="2">
    <source>
        <dbReference type="Proteomes" id="UP000576969"/>
    </source>
</evidence>